<dbReference type="AlphaFoldDB" id="A0A3E0WXH1"/>
<dbReference type="Proteomes" id="UP000256763">
    <property type="component" value="Unassembled WGS sequence"/>
</dbReference>
<accession>A0A3E0WXH1</accession>
<feature type="transmembrane region" description="Helical" evidence="1">
    <location>
        <begin position="105"/>
        <end position="124"/>
    </location>
</feature>
<protein>
    <submittedName>
        <fullName evidence="2">Uncharacterized protein</fullName>
    </submittedName>
</protein>
<keyword evidence="1" id="KW-0472">Membrane</keyword>
<keyword evidence="1" id="KW-1133">Transmembrane helix</keyword>
<organism evidence="2 3">
    <name type="scientific">Alkalilimnicola ehrlichii</name>
    <dbReference type="NCBI Taxonomy" id="351052"/>
    <lineage>
        <taxon>Bacteria</taxon>
        <taxon>Pseudomonadati</taxon>
        <taxon>Pseudomonadota</taxon>
        <taxon>Gammaproteobacteria</taxon>
        <taxon>Chromatiales</taxon>
        <taxon>Ectothiorhodospiraceae</taxon>
        <taxon>Alkalilimnicola</taxon>
    </lineage>
</organism>
<evidence type="ECO:0000256" key="1">
    <source>
        <dbReference type="SAM" id="Phobius"/>
    </source>
</evidence>
<keyword evidence="3" id="KW-1185">Reference proteome</keyword>
<gene>
    <name evidence="2" type="ORF">CAL65_10100</name>
</gene>
<feature type="transmembrane region" description="Helical" evidence="1">
    <location>
        <begin position="76"/>
        <end position="93"/>
    </location>
</feature>
<name>A0A3E0WXH1_9GAMM</name>
<reference evidence="3" key="1">
    <citation type="submission" date="2017-05" db="EMBL/GenBank/DDBJ databases">
        <authorList>
            <person name="Sharma S."/>
            <person name="Sidhu C."/>
            <person name="Pinnaka A.K."/>
        </authorList>
    </citation>
    <scope>NUCLEOTIDE SEQUENCE [LARGE SCALE GENOMIC DNA]</scope>
    <source>
        <strain evidence="3">AK93</strain>
    </source>
</reference>
<feature type="transmembrane region" description="Helical" evidence="1">
    <location>
        <begin position="20"/>
        <end position="39"/>
    </location>
</feature>
<feature type="transmembrane region" description="Helical" evidence="1">
    <location>
        <begin position="45"/>
        <end position="64"/>
    </location>
</feature>
<keyword evidence="1" id="KW-0812">Transmembrane</keyword>
<evidence type="ECO:0000313" key="3">
    <source>
        <dbReference type="Proteomes" id="UP000256763"/>
    </source>
</evidence>
<evidence type="ECO:0000313" key="2">
    <source>
        <dbReference type="EMBL" id="RFA36861.1"/>
    </source>
</evidence>
<proteinExistence type="predicted"/>
<dbReference type="EMBL" id="NFZW01000008">
    <property type="protein sequence ID" value="RFA36861.1"/>
    <property type="molecule type" value="Genomic_DNA"/>
</dbReference>
<sequence>MLGSGPAIASLALGKTSFPLYSNIVRAVFFPLAVWVAVTTGSLELLLLVGIAAELTALLVLLYLVCAKLGKSPRLLAGWTLVFVTATVGMLLARELPAFSGMLSQLLLGGFVFVGAMLVLAGSYRESRQWLAKIVAAGSATKTVNT</sequence>
<comment type="caution">
    <text evidence="2">The sequence shown here is derived from an EMBL/GenBank/DDBJ whole genome shotgun (WGS) entry which is preliminary data.</text>
</comment>